<evidence type="ECO:0000313" key="2">
    <source>
        <dbReference type="EMBL" id="MBD8083883.1"/>
    </source>
</evidence>
<gene>
    <name evidence="2" type="ORF">IC610_15840</name>
</gene>
<sequence>MKSKIMIVVFLLCAQGFFAQITVTGGASLYVDGKNLSSTSEKSEKEFHSEIILVGKIKVVSENHYASNEIVIQKKVKKTAVKKFANLSGEKKTIVKKIRTRKKGIPAFTPFPNDDTFLSSHSKISCPALPTTTHDLKLTAILIDLKSNITLFPDRKKTLFRDGDLLFFNHYRSSLNVRPPPFI</sequence>
<comment type="caution">
    <text evidence="2">The sequence shown here is derived from an EMBL/GenBank/DDBJ whole genome shotgun (WGS) entry which is preliminary data.</text>
</comment>
<keyword evidence="3" id="KW-1185">Reference proteome</keyword>
<dbReference type="Proteomes" id="UP000637299">
    <property type="component" value="Unassembled WGS sequence"/>
</dbReference>
<reference evidence="2 3" key="1">
    <citation type="submission" date="2020-09" db="EMBL/GenBank/DDBJ databases">
        <title>Genome seq and assembly of Chryseobacterium sp.</title>
        <authorList>
            <person name="Chhetri G."/>
        </authorList>
    </citation>
    <scope>NUCLEOTIDE SEQUENCE [LARGE SCALE GENOMIC DNA]</scope>
    <source>
        <strain evidence="2 3">GCR10</strain>
    </source>
</reference>
<keyword evidence="1" id="KW-0732">Signal</keyword>
<protein>
    <recommendedName>
        <fullName evidence="4">PEGA domain-containing protein</fullName>
    </recommendedName>
</protein>
<evidence type="ECO:0000313" key="3">
    <source>
        <dbReference type="Proteomes" id="UP000637299"/>
    </source>
</evidence>
<name>A0ABR8ZF21_9FLAO</name>
<evidence type="ECO:0008006" key="4">
    <source>
        <dbReference type="Google" id="ProtNLM"/>
    </source>
</evidence>
<accession>A0ABR8ZF21</accession>
<feature type="signal peptide" evidence="1">
    <location>
        <begin position="1"/>
        <end position="19"/>
    </location>
</feature>
<dbReference type="RefSeq" id="WP_191737719.1">
    <property type="nucleotide sequence ID" value="NZ_JACYFS010000006.1"/>
</dbReference>
<feature type="chain" id="PRO_5046697752" description="PEGA domain-containing protein" evidence="1">
    <location>
        <begin position="20"/>
        <end position="183"/>
    </location>
</feature>
<organism evidence="2 3">
    <name type="scientific">Chryseobacterium caseinilyticum</name>
    <dbReference type="NCBI Taxonomy" id="2771428"/>
    <lineage>
        <taxon>Bacteria</taxon>
        <taxon>Pseudomonadati</taxon>
        <taxon>Bacteroidota</taxon>
        <taxon>Flavobacteriia</taxon>
        <taxon>Flavobacteriales</taxon>
        <taxon>Weeksellaceae</taxon>
        <taxon>Chryseobacterium group</taxon>
        <taxon>Chryseobacterium</taxon>
    </lineage>
</organism>
<dbReference type="EMBL" id="JACYFS010000006">
    <property type="protein sequence ID" value="MBD8083883.1"/>
    <property type="molecule type" value="Genomic_DNA"/>
</dbReference>
<evidence type="ECO:0000256" key="1">
    <source>
        <dbReference type="SAM" id="SignalP"/>
    </source>
</evidence>
<proteinExistence type="predicted"/>